<proteinExistence type="predicted"/>
<dbReference type="InterPro" id="IPR006569">
    <property type="entry name" value="CID_dom"/>
</dbReference>
<comment type="caution">
    <text evidence="2">The sequence shown here is derived from an EMBL/GenBank/DDBJ whole genome shotgun (WGS) entry which is preliminary data.</text>
</comment>
<organism evidence="2 3">
    <name type="scientific">Blepharisma stoltei</name>
    <dbReference type="NCBI Taxonomy" id="1481888"/>
    <lineage>
        <taxon>Eukaryota</taxon>
        <taxon>Sar</taxon>
        <taxon>Alveolata</taxon>
        <taxon>Ciliophora</taxon>
        <taxon>Postciliodesmatophora</taxon>
        <taxon>Heterotrichea</taxon>
        <taxon>Heterotrichida</taxon>
        <taxon>Blepharismidae</taxon>
        <taxon>Blepharisma</taxon>
    </lineage>
</organism>
<dbReference type="SMART" id="SM00582">
    <property type="entry name" value="RPR"/>
    <property type="match status" value="1"/>
</dbReference>
<keyword evidence="3" id="KW-1185">Reference proteome</keyword>
<evidence type="ECO:0000259" key="1">
    <source>
        <dbReference type="PROSITE" id="PS51391"/>
    </source>
</evidence>
<dbReference type="SUPFAM" id="SSF48464">
    <property type="entry name" value="ENTH/VHS domain"/>
    <property type="match status" value="1"/>
</dbReference>
<dbReference type="AlphaFoldDB" id="A0AAU9JQ94"/>
<dbReference type="InterPro" id="IPR008942">
    <property type="entry name" value="ENTH_VHS"/>
</dbReference>
<dbReference type="EMBL" id="CAJZBQ010000039">
    <property type="protein sequence ID" value="CAG9325657.1"/>
    <property type="molecule type" value="Genomic_DNA"/>
</dbReference>
<protein>
    <recommendedName>
        <fullName evidence="1">CID domain-containing protein</fullName>
    </recommendedName>
</protein>
<sequence length="245" mass="28518">MEVAEAQFLESLHSLTTAKDKIFEISSVMISHQTTAAKHLVSVWLREFRNFSEEKKKLALLFVMNDVLMKSSRETRSEEYLKEFTAIIDDILQAMIEYKSEQFVEEFRKIVMVWEKPGTSIFVPAFTAQLKNKIQETINSIQDEKSGASVIQEFEITRKLADLESKHEENLELAKQLDGLCKVMDQSSLAWNTADIKSQLLEYRGKCELELIERSNLLMMLSRTLEEEYQKYISFPERLEALNNQ</sequence>
<gene>
    <name evidence="2" type="ORF">BSTOLATCC_MIC39456</name>
</gene>
<dbReference type="Proteomes" id="UP001162131">
    <property type="component" value="Unassembled WGS sequence"/>
</dbReference>
<feature type="domain" description="CID" evidence="1">
    <location>
        <begin position="1"/>
        <end position="138"/>
    </location>
</feature>
<evidence type="ECO:0000313" key="2">
    <source>
        <dbReference type="EMBL" id="CAG9325657.1"/>
    </source>
</evidence>
<dbReference type="PROSITE" id="PS51391">
    <property type="entry name" value="CID"/>
    <property type="match status" value="1"/>
</dbReference>
<reference evidence="2" key="1">
    <citation type="submission" date="2021-09" db="EMBL/GenBank/DDBJ databases">
        <authorList>
            <consortium name="AG Swart"/>
            <person name="Singh M."/>
            <person name="Singh A."/>
            <person name="Seah K."/>
            <person name="Emmerich C."/>
        </authorList>
    </citation>
    <scope>NUCLEOTIDE SEQUENCE</scope>
    <source>
        <strain evidence="2">ATCC30299</strain>
    </source>
</reference>
<name>A0AAU9JQ94_9CILI</name>
<accession>A0AAU9JQ94</accession>
<evidence type="ECO:0000313" key="3">
    <source>
        <dbReference type="Proteomes" id="UP001162131"/>
    </source>
</evidence>
<dbReference type="Gene3D" id="1.25.40.90">
    <property type="match status" value="1"/>
</dbReference>
<dbReference type="Pfam" id="PF04818">
    <property type="entry name" value="CID"/>
    <property type="match status" value="1"/>
</dbReference>